<feature type="signal peptide" evidence="3">
    <location>
        <begin position="1"/>
        <end position="22"/>
    </location>
</feature>
<reference evidence="6" key="1">
    <citation type="submission" date="2016-07" db="EMBL/GenBank/DDBJ databases">
        <title>Nontailed viruses are major unrecognized killers of bacteria in the ocean.</title>
        <authorList>
            <person name="Kauffman K."/>
            <person name="Hussain F."/>
            <person name="Yang J."/>
            <person name="Arevalo P."/>
            <person name="Brown J."/>
            <person name="Cutler M."/>
            <person name="Kelly L."/>
            <person name="Polz M.F."/>
        </authorList>
    </citation>
    <scope>NUCLEOTIDE SEQUENCE [LARGE SCALE GENOMIC DNA]</scope>
    <source>
        <strain evidence="6">10N.286.55.C1</strain>
    </source>
</reference>
<evidence type="ECO:0000259" key="4">
    <source>
        <dbReference type="Pfam" id="PF00135"/>
    </source>
</evidence>
<dbReference type="InterPro" id="IPR029058">
    <property type="entry name" value="AB_hydrolase_fold"/>
</dbReference>
<keyword evidence="2 3" id="KW-0378">Hydrolase</keyword>
<evidence type="ECO:0000313" key="6">
    <source>
        <dbReference type="Proteomes" id="UP000235778"/>
    </source>
</evidence>
<dbReference type="InterPro" id="IPR050309">
    <property type="entry name" value="Type-B_Carboxylest/Lipase"/>
</dbReference>
<organism evidence="5 6">
    <name type="scientific">Vibrio lentus</name>
    <dbReference type="NCBI Taxonomy" id="136468"/>
    <lineage>
        <taxon>Bacteria</taxon>
        <taxon>Pseudomonadati</taxon>
        <taxon>Pseudomonadota</taxon>
        <taxon>Gammaproteobacteria</taxon>
        <taxon>Vibrionales</taxon>
        <taxon>Vibrionaceae</taxon>
        <taxon>Vibrio</taxon>
    </lineage>
</organism>
<dbReference type="InterPro" id="IPR002018">
    <property type="entry name" value="CarbesteraseB"/>
</dbReference>
<dbReference type="Proteomes" id="UP000235778">
    <property type="component" value="Unassembled WGS sequence"/>
</dbReference>
<dbReference type="Gene3D" id="3.40.50.1820">
    <property type="entry name" value="alpha/beta hydrolase"/>
    <property type="match status" value="1"/>
</dbReference>
<keyword evidence="3" id="KW-0732">Signal</keyword>
<dbReference type="EMBL" id="MCSI01000119">
    <property type="protein sequence ID" value="PME63558.1"/>
    <property type="molecule type" value="Genomic_DNA"/>
</dbReference>
<dbReference type="Pfam" id="PF00135">
    <property type="entry name" value="COesterase"/>
    <property type="match status" value="1"/>
</dbReference>
<dbReference type="SUPFAM" id="SSF53474">
    <property type="entry name" value="alpha/beta-Hydrolases"/>
    <property type="match status" value="1"/>
</dbReference>
<protein>
    <recommendedName>
        <fullName evidence="3">Carboxylic ester hydrolase</fullName>
        <ecNumber evidence="3">3.1.1.-</ecNumber>
    </recommendedName>
</protein>
<dbReference type="PROSITE" id="PS00122">
    <property type="entry name" value="CARBOXYLESTERASE_B_1"/>
    <property type="match status" value="1"/>
</dbReference>
<feature type="domain" description="Carboxylesterase type B" evidence="4">
    <location>
        <begin position="23"/>
        <end position="496"/>
    </location>
</feature>
<name>A0A2N7BU53_9VIBR</name>
<dbReference type="InterPro" id="IPR019826">
    <property type="entry name" value="Carboxylesterase_B_AS"/>
</dbReference>
<evidence type="ECO:0000256" key="3">
    <source>
        <dbReference type="RuleBase" id="RU361235"/>
    </source>
</evidence>
<feature type="chain" id="PRO_5014492026" description="Carboxylic ester hydrolase" evidence="3">
    <location>
        <begin position="23"/>
        <end position="544"/>
    </location>
</feature>
<dbReference type="AlphaFoldDB" id="A0A2N7BU53"/>
<evidence type="ECO:0000313" key="5">
    <source>
        <dbReference type="EMBL" id="PME63558.1"/>
    </source>
</evidence>
<dbReference type="EC" id="3.1.1.-" evidence="3"/>
<evidence type="ECO:0000256" key="1">
    <source>
        <dbReference type="ARBA" id="ARBA00005964"/>
    </source>
</evidence>
<accession>A0A2N7BU53</accession>
<evidence type="ECO:0000256" key="2">
    <source>
        <dbReference type="ARBA" id="ARBA00022801"/>
    </source>
</evidence>
<dbReference type="PANTHER" id="PTHR11559">
    <property type="entry name" value="CARBOXYLESTERASE"/>
    <property type="match status" value="1"/>
</dbReference>
<comment type="caution">
    <text evidence="5">The sequence shown here is derived from an EMBL/GenBank/DDBJ whole genome shotgun (WGS) entry which is preliminary data.</text>
</comment>
<dbReference type="GO" id="GO:0016787">
    <property type="term" value="F:hydrolase activity"/>
    <property type="evidence" value="ECO:0007669"/>
    <property type="project" value="UniProtKB-KW"/>
</dbReference>
<proteinExistence type="inferred from homology"/>
<comment type="similarity">
    <text evidence="1 3">Belongs to the type-B carboxylesterase/lipase family.</text>
</comment>
<dbReference type="RefSeq" id="WP_102268247.1">
    <property type="nucleotide sequence ID" value="NZ_MCSH01000141.1"/>
</dbReference>
<gene>
    <name evidence="5" type="ORF">BCV30_08315</name>
</gene>
<sequence>MKNTLSISIASAILALSNQAIAAPNVDIEGATLQGLAHSPVGYSSQVDAFMGVKYASAERFQAPKLSHFEAGVHYDVTSAGDICPQIPHTMEANGVVQETQSEDCLNANVWRPSGVELGEKLPVYVFIHGGAFELGSSTVKQFDGAKLVAKNADEGTPFILVSMNYRLGIFGSYYSEQHSGNYGIQDQKAALQWIHANIDSFGGDADNITLFGESAGAMSIGIQLMDEQQNSHLYQRAIMESNPYGVKYKDAESAKWVAGVVQDKLGKNKDISSVPFEEIVDVQVQMKAAATQLNSLTSITPKTAGLLSWAPYVDGQTVPYQPSELKSVNGVDVTLGFNQDESNIFVAPFDALLDLPGSYNSLIDLFFGADKGSKLRNIPEFKLSFWNSTAAKRKTNARKLMNQVLFACSSQQVAQNLAAGGSNAALYQFNYQPDFSLWPDYYVESFAKTCKPSESSCHGAELSFIFGNEVNAVSGPAEFSSKDKSVKDDLMSQWLQTSTFTPYASEKDNVTVFNTKGEFVTENDWDNTLNASLCEQVNQVMAL</sequence>